<sequence>MDIIEPEEGEILDIELEEDFLEKNRQLSVKNRALLDKNKVRAIDVMGSIGSGKTSLIQLLLSILGKKFRIAVIAGDLTTSIDAERLRQPEVKIIQVNTGKECHLDARLIERALKSLPLSSIDLLFIENVGNLICPADFPLGTHQRIVVISVTEGPWMVVKHPYIFRDADIVVINKIDLAEAMQVSPEKLTQDVSSINPNAKVIPVSCRYKKGIFEVVSALELNLSNKGII</sequence>
<dbReference type="Proteomes" id="UP000267654">
    <property type="component" value="Unassembled WGS sequence"/>
</dbReference>
<dbReference type="EMBL" id="DRBC01000453">
    <property type="protein sequence ID" value="HDN85570.1"/>
    <property type="molecule type" value="Genomic_DNA"/>
</dbReference>
<comment type="similarity">
    <text evidence="1">Belongs to the SIMIBI class G3E GTPase family. HypB/HupM subfamily.</text>
</comment>
<dbReference type="AlphaFoldDB" id="A0A662DKN1"/>
<dbReference type="PANTHER" id="PTHR30134:SF2">
    <property type="entry name" value="HYDROGENASE MATURATION FACTOR HYPB"/>
    <property type="match status" value="1"/>
</dbReference>
<evidence type="ECO:0000256" key="2">
    <source>
        <dbReference type="ARBA" id="ARBA00022596"/>
    </source>
</evidence>
<comment type="caution">
    <text evidence="10">The sequence shown here is derived from an EMBL/GenBank/DDBJ whole genome shotgun (WGS) entry which is preliminary data.</text>
</comment>
<dbReference type="GO" id="GO:0003924">
    <property type="term" value="F:GTPase activity"/>
    <property type="evidence" value="ECO:0007669"/>
    <property type="project" value="InterPro"/>
</dbReference>
<dbReference type="Proteomes" id="UP000885660">
    <property type="component" value="Unassembled WGS sequence"/>
</dbReference>
<keyword evidence="3" id="KW-0479">Metal-binding</keyword>
<evidence type="ECO:0000313" key="9">
    <source>
        <dbReference type="EMBL" id="HDN85570.1"/>
    </source>
</evidence>
<dbReference type="GO" id="GO:0051604">
    <property type="term" value="P:protein maturation"/>
    <property type="evidence" value="ECO:0007669"/>
    <property type="project" value="InterPro"/>
</dbReference>
<evidence type="ECO:0000256" key="4">
    <source>
        <dbReference type="ARBA" id="ARBA00022741"/>
    </source>
</evidence>
<reference evidence="10 11" key="1">
    <citation type="submission" date="2018-06" db="EMBL/GenBank/DDBJ databases">
        <title>Extensive metabolic versatility and redundancy in microbially diverse, dynamic hydrothermal sediments.</title>
        <authorList>
            <person name="Dombrowski N."/>
            <person name="Teske A."/>
            <person name="Baker B.J."/>
        </authorList>
    </citation>
    <scope>NUCLEOTIDE SEQUENCE [LARGE SCALE GENOMIC DNA]</scope>
    <source>
        <strain evidence="10">B19_G9</strain>
    </source>
</reference>
<protein>
    <submittedName>
        <fullName evidence="10">Hydrogenase accessory protein HypB</fullName>
    </submittedName>
</protein>
<dbReference type="PIRSF" id="PIRSF005624">
    <property type="entry name" value="Ni-bind_GTPase"/>
    <property type="match status" value="1"/>
</dbReference>
<dbReference type="EMBL" id="QMQB01000010">
    <property type="protein sequence ID" value="RLE15087.1"/>
    <property type="molecule type" value="Genomic_DNA"/>
</dbReference>
<evidence type="ECO:0000313" key="10">
    <source>
        <dbReference type="EMBL" id="RLE15087.1"/>
    </source>
</evidence>
<proteinExistence type="inferred from homology"/>
<evidence type="ECO:0000256" key="6">
    <source>
        <dbReference type="ARBA" id="ARBA00022833"/>
    </source>
</evidence>
<dbReference type="SUPFAM" id="SSF52540">
    <property type="entry name" value="P-loop containing nucleoside triphosphate hydrolases"/>
    <property type="match status" value="1"/>
</dbReference>
<keyword evidence="2" id="KW-0533">Nickel</keyword>
<dbReference type="Pfam" id="PF02492">
    <property type="entry name" value="cobW"/>
    <property type="match status" value="1"/>
</dbReference>
<keyword evidence="4" id="KW-0547">Nucleotide-binding</keyword>
<name>A0A662DKN1_UNCAE</name>
<dbReference type="GO" id="GO:0005525">
    <property type="term" value="F:GTP binding"/>
    <property type="evidence" value="ECO:0007669"/>
    <property type="project" value="UniProtKB-KW"/>
</dbReference>
<dbReference type="GO" id="GO:0016151">
    <property type="term" value="F:nickel cation binding"/>
    <property type="evidence" value="ECO:0007669"/>
    <property type="project" value="InterPro"/>
</dbReference>
<keyword evidence="7" id="KW-0342">GTP-binding</keyword>
<feature type="domain" description="CobW/HypB/UreG nucleotide-binding" evidence="8">
    <location>
        <begin position="45"/>
        <end position="203"/>
    </location>
</feature>
<dbReference type="InterPro" id="IPR004392">
    <property type="entry name" value="Hyd_mat_HypB"/>
</dbReference>
<organism evidence="10 11">
    <name type="scientific">Aerophobetes bacterium</name>
    <dbReference type="NCBI Taxonomy" id="2030807"/>
    <lineage>
        <taxon>Bacteria</taxon>
        <taxon>Candidatus Aerophobota</taxon>
    </lineage>
</organism>
<dbReference type="GO" id="GO:0008270">
    <property type="term" value="F:zinc ion binding"/>
    <property type="evidence" value="ECO:0007669"/>
    <property type="project" value="TreeGrafter"/>
</dbReference>
<evidence type="ECO:0000256" key="1">
    <source>
        <dbReference type="ARBA" id="ARBA00006211"/>
    </source>
</evidence>
<accession>A0A662DKN1</accession>
<evidence type="ECO:0000256" key="7">
    <source>
        <dbReference type="ARBA" id="ARBA00023134"/>
    </source>
</evidence>
<reference evidence="9" key="2">
    <citation type="journal article" date="2020" name="mSystems">
        <title>Genome- and Community-Level Interaction Insights into Carbon Utilization and Element Cycling Functions of Hydrothermarchaeota in Hydrothermal Sediment.</title>
        <authorList>
            <person name="Zhou Z."/>
            <person name="Liu Y."/>
            <person name="Xu W."/>
            <person name="Pan J."/>
            <person name="Luo Z.H."/>
            <person name="Li M."/>
        </authorList>
    </citation>
    <scope>NUCLEOTIDE SEQUENCE [LARGE SCALE GENOMIC DNA]</scope>
    <source>
        <strain evidence="9">HyVt-219</strain>
    </source>
</reference>
<keyword evidence="5" id="KW-0378">Hydrolase</keyword>
<evidence type="ECO:0000256" key="5">
    <source>
        <dbReference type="ARBA" id="ARBA00022801"/>
    </source>
</evidence>
<evidence type="ECO:0000313" key="11">
    <source>
        <dbReference type="Proteomes" id="UP000267654"/>
    </source>
</evidence>
<keyword evidence="6" id="KW-0862">Zinc</keyword>
<evidence type="ECO:0000259" key="8">
    <source>
        <dbReference type="Pfam" id="PF02492"/>
    </source>
</evidence>
<dbReference type="InterPro" id="IPR027417">
    <property type="entry name" value="P-loop_NTPase"/>
</dbReference>
<evidence type="ECO:0000256" key="3">
    <source>
        <dbReference type="ARBA" id="ARBA00022723"/>
    </source>
</evidence>
<dbReference type="NCBIfam" id="TIGR00073">
    <property type="entry name" value="hypB"/>
    <property type="match status" value="1"/>
</dbReference>
<dbReference type="Gene3D" id="3.40.50.300">
    <property type="entry name" value="P-loop containing nucleotide triphosphate hydrolases"/>
    <property type="match status" value="1"/>
</dbReference>
<dbReference type="InterPro" id="IPR003495">
    <property type="entry name" value="CobW/HypB/UreG_nucleotide-bd"/>
</dbReference>
<dbReference type="PANTHER" id="PTHR30134">
    <property type="entry name" value="HYDROGENASE PROTEIN ASSEMBLY PROTEIN, NICKEL CHAPERONE"/>
    <property type="match status" value="1"/>
</dbReference>
<gene>
    <name evidence="10" type="primary">hypB</name>
    <name evidence="10" type="ORF">DRI96_00480</name>
    <name evidence="9" type="ORF">ENG47_07450</name>
</gene>